<dbReference type="AlphaFoldDB" id="C8VW85"/>
<reference evidence="1 2" key="1">
    <citation type="journal article" date="2009" name="Stand. Genomic Sci.">
        <title>Complete genome sequence of Desulfotomaculum acetoxidans type strain (5575).</title>
        <authorList>
            <person name="Spring S."/>
            <person name="Lapidus A."/>
            <person name="Schroder M."/>
            <person name="Gleim D."/>
            <person name="Sims D."/>
            <person name="Meincke L."/>
            <person name="Glavina Del Rio T."/>
            <person name="Tice H."/>
            <person name="Copeland A."/>
            <person name="Cheng J.F."/>
            <person name="Lucas S."/>
            <person name="Chen F."/>
            <person name="Nolan M."/>
            <person name="Bruce D."/>
            <person name="Goodwin L."/>
            <person name="Pitluck S."/>
            <person name="Ivanova N."/>
            <person name="Mavromatis K."/>
            <person name="Mikhailova N."/>
            <person name="Pati A."/>
            <person name="Chen A."/>
            <person name="Palaniappan K."/>
            <person name="Land M."/>
            <person name="Hauser L."/>
            <person name="Chang Y.J."/>
            <person name="Jeffries C.D."/>
            <person name="Chain P."/>
            <person name="Saunders E."/>
            <person name="Brettin T."/>
            <person name="Detter J.C."/>
            <person name="Goker M."/>
            <person name="Bristow J."/>
            <person name="Eisen J.A."/>
            <person name="Markowitz V."/>
            <person name="Hugenholtz P."/>
            <person name="Kyrpides N.C."/>
            <person name="Klenk H.P."/>
            <person name="Han C."/>
        </authorList>
    </citation>
    <scope>NUCLEOTIDE SEQUENCE [LARGE SCALE GENOMIC DNA]</scope>
    <source>
        <strain evidence="2">ATCC 49208 / DSM 771 / VKM B-1644</strain>
    </source>
</reference>
<evidence type="ECO:0000313" key="2">
    <source>
        <dbReference type="Proteomes" id="UP000002217"/>
    </source>
</evidence>
<name>C8VW85_DESAS</name>
<dbReference type="Proteomes" id="UP000002217">
    <property type="component" value="Chromosome"/>
</dbReference>
<dbReference type="STRING" id="485916.Dtox_1578"/>
<dbReference type="KEGG" id="dae:Dtox_1578"/>
<protein>
    <submittedName>
        <fullName evidence="1">Uncharacterized protein</fullName>
    </submittedName>
</protein>
<organism evidence="1 2">
    <name type="scientific">Desulfofarcimen acetoxidans (strain ATCC 49208 / DSM 771 / KCTC 5769 / VKM B-1644 / 5575)</name>
    <name type="common">Desulfotomaculum acetoxidans</name>
    <dbReference type="NCBI Taxonomy" id="485916"/>
    <lineage>
        <taxon>Bacteria</taxon>
        <taxon>Bacillati</taxon>
        <taxon>Bacillota</taxon>
        <taxon>Clostridia</taxon>
        <taxon>Eubacteriales</taxon>
        <taxon>Peptococcaceae</taxon>
        <taxon>Desulfofarcimen</taxon>
    </lineage>
</organism>
<dbReference type="HOGENOM" id="CLU_3389089_0_0_9"/>
<keyword evidence="2" id="KW-1185">Reference proteome</keyword>
<proteinExistence type="predicted"/>
<accession>C8VW85</accession>
<evidence type="ECO:0000313" key="1">
    <source>
        <dbReference type="EMBL" id="ACV62437.1"/>
    </source>
</evidence>
<gene>
    <name evidence="1" type="ordered locus">Dtox_1578</name>
</gene>
<dbReference type="EMBL" id="CP001720">
    <property type="protein sequence ID" value="ACV62437.1"/>
    <property type="molecule type" value="Genomic_DNA"/>
</dbReference>
<sequence>MKSGLNVVSEPAPTACENIKSELSDILTQYNN</sequence>